<dbReference type="PANTHER" id="PTHR45661:SF3">
    <property type="entry name" value="IG-LIKE DOMAIN-CONTAINING PROTEIN"/>
    <property type="match status" value="1"/>
</dbReference>
<dbReference type="PANTHER" id="PTHR45661">
    <property type="entry name" value="SURFACE ANTIGEN"/>
    <property type="match status" value="1"/>
</dbReference>
<accession>A0A9W7CCL8</accession>
<dbReference type="InterPro" id="IPR032675">
    <property type="entry name" value="LRR_dom_sf"/>
</dbReference>
<evidence type="ECO:0000313" key="2">
    <source>
        <dbReference type="Proteomes" id="UP001165122"/>
    </source>
</evidence>
<dbReference type="EMBL" id="BRXW01000040">
    <property type="protein sequence ID" value="GMI02161.1"/>
    <property type="molecule type" value="Genomic_DNA"/>
</dbReference>
<dbReference type="Gene3D" id="3.80.10.10">
    <property type="entry name" value="Ribonuclease Inhibitor"/>
    <property type="match status" value="1"/>
</dbReference>
<keyword evidence="2" id="KW-1185">Reference proteome</keyword>
<reference evidence="2" key="1">
    <citation type="journal article" date="2023" name="Commun. Biol.">
        <title>Genome analysis of Parmales, the sister group of diatoms, reveals the evolutionary specialization of diatoms from phago-mixotrophs to photoautotrophs.</title>
        <authorList>
            <person name="Ban H."/>
            <person name="Sato S."/>
            <person name="Yoshikawa S."/>
            <person name="Yamada K."/>
            <person name="Nakamura Y."/>
            <person name="Ichinomiya M."/>
            <person name="Sato N."/>
            <person name="Blanc-Mathieu R."/>
            <person name="Endo H."/>
            <person name="Kuwata A."/>
            <person name="Ogata H."/>
        </authorList>
    </citation>
    <scope>NUCLEOTIDE SEQUENCE [LARGE SCALE GENOMIC DNA]</scope>
    <source>
        <strain evidence="2">NIES 3700</strain>
    </source>
</reference>
<dbReference type="Pfam" id="PF13306">
    <property type="entry name" value="LRR_5"/>
    <property type="match status" value="1"/>
</dbReference>
<gene>
    <name evidence="1" type="ORF">TrLO_g10069</name>
</gene>
<dbReference type="InterPro" id="IPR053139">
    <property type="entry name" value="Surface_bspA-like"/>
</dbReference>
<evidence type="ECO:0000313" key="1">
    <source>
        <dbReference type="EMBL" id="GMI02161.1"/>
    </source>
</evidence>
<dbReference type="AlphaFoldDB" id="A0A9W7CCL8"/>
<organism evidence="1 2">
    <name type="scientific">Triparma laevis f. longispina</name>
    <dbReference type="NCBI Taxonomy" id="1714387"/>
    <lineage>
        <taxon>Eukaryota</taxon>
        <taxon>Sar</taxon>
        <taxon>Stramenopiles</taxon>
        <taxon>Ochrophyta</taxon>
        <taxon>Bolidophyceae</taxon>
        <taxon>Parmales</taxon>
        <taxon>Triparmaceae</taxon>
        <taxon>Triparma</taxon>
    </lineage>
</organism>
<dbReference type="Proteomes" id="UP001165122">
    <property type="component" value="Unassembled WGS sequence"/>
</dbReference>
<dbReference type="InterPro" id="IPR026906">
    <property type="entry name" value="LRR_5"/>
</dbReference>
<dbReference type="SUPFAM" id="SSF52058">
    <property type="entry name" value="L domain-like"/>
    <property type="match status" value="1"/>
</dbReference>
<comment type="caution">
    <text evidence="1">The sequence shown here is derived from an EMBL/GenBank/DDBJ whole genome shotgun (WGS) entry which is preliminary data.</text>
</comment>
<sequence>MCETTRYAIAQTSRKCSRGNSEGFRGEGFDAAEVQRLIFEDLANRNYESTTTVTSTPSAATYTHSKLDDFSSSLLKRIIPYVPVNTLTSLRVATKSWRGVADDFITGCVKNGGAMVVGEKDGRSPYLPWWKEKREQVTQVLFLHSITKIGNFTCINAINLVVVEIPDGVVSIGARAFEDCRSLTRVSFPRTLRLIVYSAFGGCSSLENVDLLHTRLQELGNQTFHGCSNLASMTIPDSLKSSGLHVFHKCEKLVPFYSDVNGVGLREDKTPEIIAYLKGSPAQLMIREAKTKVNSRCVLS</sequence>
<protein>
    <submittedName>
        <fullName evidence="1">Uncharacterized protein</fullName>
    </submittedName>
</protein>
<proteinExistence type="predicted"/>
<name>A0A9W7CCL8_9STRA</name>